<gene>
    <name evidence="1" type="ORF">PGLA2088_LOCUS16807</name>
</gene>
<evidence type="ECO:0000313" key="2">
    <source>
        <dbReference type="Proteomes" id="UP000626109"/>
    </source>
</evidence>
<accession>A0A813J847</accession>
<sequence length="160" mass="15936">SLWEMMGAQGVARNSVTCTQGLGACGVAGRWAQALQLLGIAQDGCVEVGVIAHNAAAAAAEKAGNWAAALALISALATRGASSDAAGIGSAVQACAAGGAWTLALQLLRLSGEGQSSADAASLAALLTECEQRGLSGQQATLVEQLLSPRHHGWADFVRG</sequence>
<dbReference type="InterPro" id="IPR011990">
    <property type="entry name" value="TPR-like_helical_dom_sf"/>
</dbReference>
<evidence type="ECO:0000313" key="1">
    <source>
        <dbReference type="EMBL" id="CAE8668082.1"/>
    </source>
</evidence>
<comment type="caution">
    <text evidence="1">The sequence shown here is derived from an EMBL/GenBank/DDBJ whole genome shotgun (WGS) entry which is preliminary data.</text>
</comment>
<evidence type="ECO:0008006" key="3">
    <source>
        <dbReference type="Google" id="ProtNLM"/>
    </source>
</evidence>
<dbReference type="EMBL" id="CAJNNW010021515">
    <property type="protein sequence ID" value="CAE8668082.1"/>
    <property type="molecule type" value="Genomic_DNA"/>
</dbReference>
<dbReference type="AlphaFoldDB" id="A0A813J847"/>
<name>A0A813J847_POLGL</name>
<protein>
    <recommendedName>
        <fullName evidence="3">Pentatricopeptide repeat-containing protein, chloroplastic</fullName>
    </recommendedName>
</protein>
<dbReference type="Proteomes" id="UP000626109">
    <property type="component" value="Unassembled WGS sequence"/>
</dbReference>
<reference evidence="1" key="1">
    <citation type="submission" date="2021-02" db="EMBL/GenBank/DDBJ databases">
        <authorList>
            <person name="Dougan E. K."/>
            <person name="Rhodes N."/>
            <person name="Thang M."/>
            <person name="Chan C."/>
        </authorList>
    </citation>
    <scope>NUCLEOTIDE SEQUENCE</scope>
</reference>
<organism evidence="1 2">
    <name type="scientific">Polarella glacialis</name>
    <name type="common">Dinoflagellate</name>
    <dbReference type="NCBI Taxonomy" id="89957"/>
    <lineage>
        <taxon>Eukaryota</taxon>
        <taxon>Sar</taxon>
        <taxon>Alveolata</taxon>
        <taxon>Dinophyceae</taxon>
        <taxon>Suessiales</taxon>
        <taxon>Suessiaceae</taxon>
        <taxon>Polarella</taxon>
    </lineage>
</organism>
<proteinExistence type="predicted"/>
<feature type="non-terminal residue" evidence="1">
    <location>
        <position position="1"/>
    </location>
</feature>
<dbReference type="Gene3D" id="1.25.40.10">
    <property type="entry name" value="Tetratricopeptide repeat domain"/>
    <property type="match status" value="1"/>
</dbReference>